<dbReference type="PANTHER" id="PTHR23502:SF13">
    <property type="entry name" value="MULTIDRUG TRANSPORTER, PUTATIVE (AFU_ORTHOLOGUE AFUA_2G12550)-RELATED"/>
    <property type="match status" value="1"/>
</dbReference>
<evidence type="ECO:0000259" key="7">
    <source>
        <dbReference type="PROSITE" id="PS50850"/>
    </source>
</evidence>
<feature type="transmembrane region" description="Helical" evidence="6">
    <location>
        <begin position="239"/>
        <end position="261"/>
    </location>
</feature>
<dbReference type="EMBL" id="JBANMG010000002">
    <property type="protein sequence ID" value="KAK6956085.1"/>
    <property type="molecule type" value="Genomic_DNA"/>
</dbReference>
<dbReference type="PANTHER" id="PTHR23502">
    <property type="entry name" value="MAJOR FACILITATOR SUPERFAMILY"/>
    <property type="match status" value="1"/>
</dbReference>
<comment type="subcellular location">
    <subcellularLocation>
        <location evidence="1">Membrane</location>
        <topology evidence="1">Multi-pass membrane protein</topology>
    </subcellularLocation>
</comment>
<evidence type="ECO:0000256" key="3">
    <source>
        <dbReference type="ARBA" id="ARBA00022989"/>
    </source>
</evidence>
<protein>
    <recommendedName>
        <fullName evidence="7">Major facilitator superfamily (MFS) profile domain-containing protein</fullName>
    </recommendedName>
</protein>
<comment type="caution">
    <text evidence="8">The sequence shown here is derived from an EMBL/GenBank/DDBJ whole genome shotgun (WGS) entry which is preliminary data.</text>
</comment>
<feature type="transmembrane region" description="Helical" evidence="6">
    <location>
        <begin position="498"/>
        <end position="523"/>
    </location>
</feature>
<sequence>MATTHKRVEEDPQLVNQPISPIQGMKTGETASAQSSTSRETVPKHTISHDESTLMQASSAPRILTENDCPEALAYAWPKWKKWGTLTIIFLVQISMNLNASLYANGQSGIVKDLGVSSQAAVSGAAIFLVLYAFGCELWAPWSEEFGRKPVLQCSLLMVNICCIPVGLATYHRSFAGILIGRAFGGLFSAGGSVTLGVVADMFTADEQELPLAYIVLSSVGGSIIGPIVGGFIEQDLHWTWTIWIQLIFGVFVQILHLLFVPETRSAILVNRYAKKIRKAKFDATGEKSNVFGPFELKPFKDYLVPKEILSIWLRPFQMLYREKIVMVLSLLSGFSDALIFMQIQSMHRVYDLWRFSNPQLGLSFIPLGLAYILAYILFIPSVYRNRVLRARNPLSEHAQYESRLWWLLFTAPLLPVGLFIFAWTSTPEVHWIAPMIGCLFIGIANYTIYMTTVDYMVKAYGPYSASATGGNGFARDFLAGVLTWAAAPYYNAFEFHYGLQVANTVLAAIGLILVIATFVIYYKGPAMRKRSPFAESLSHSRSRISPTVLPPTIV</sequence>
<dbReference type="Pfam" id="PF07690">
    <property type="entry name" value="MFS_1"/>
    <property type="match status" value="1"/>
</dbReference>
<feature type="compositionally biased region" description="Basic and acidic residues" evidence="5">
    <location>
        <begin position="41"/>
        <end position="52"/>
    </location>
</feature>
<feature type="transmembrane region" description="Helical" evidence="6">
    <location>
        <begin position="474"/>
        <end position="492"/>
    </location>
</feature>
<evidence type="ECO:0000256" key="6">
    <source>
        <dbReference type="SAM" id="Phobius"/>
    </source>
</evidence>
<name>A0AAX6MTZ1_9PEZI</name>
<feature type="transmembrane region" description="Helical" evidence="6">
    <location>
        <begin position="325"/>
        <end position="344"/>
    </location>
</feature>
<dbReference type="PROSITE" id="PS50850">
    <property type="entry name" value="MFS"/>
    <property type="match status" value="1"/>
</dbReference>
<feature type="transmembrane region" description="Helical" evidence="6">
    <location>
        <begin position="212"/>
        <end position="233"/>
    </location>
</feature>
<feature type="transmembrane region" description="Helical" evidence="6">
    <location>
        <begin position="116"/>
        <end position="139"/>
    </location>
</feature>
<dbReference type="Proteomes" id="UP001369815">
    <property type="component" value="Unassembled WGS sequence"/>
</dbReference>
<gene>
    <name evidence="8" type="ORF">Daesc_001355</name>
</gene>
<dbReference type="AlphaFoldDB" id="A0AAX6MTZ1"/>
<dbReference type="InterPro" id="IPR011701">
    <property type="entry name" value="MFS"/>
</dbReference>
<dbReference type="GO" id="GO:0022857">
    <property type="term" value="F:transmembrane transporter activity"/>
    <property type="evidence" value="ECO:0007669"/>
    <property type="project" value="InterPro"/>
</dbReference>
<dbReference type="InterPro" id="IPR036259">
    <property type="entry name" value="MFS_trans_sf"/>
</dbReference>
<dbReference type="InterPro" id="IPR020846">
    <property type="entry name" value="MFS_dom"/>
</dbReference>
<feature type="domain" description="Major facilitator superfamily (MFS) profile" evidence="7">
    <location>
        <begin position="85"/>
        <end position="529"/>
    </location>
</feature>
<feature type="region of interest" description="Disordered" evidence="5">
    <location>
        <begin position="1"/>
        <end position="52"/>
    </location>
</feature>
<feature type="transmembrane region" description="Helical" evidence="6">
    <location>
        <begin position="175"/>
        <end position="200"/>
    </location>
</feature>
<feature type="transmembrane region" description="Helical" evidence="6">
    <location>
        <begin position="405"/>
        <end position="426"/>
    </location>
</feature>
<organism evidence="8 9">
    <name type="scientific">Daldinia eschscholtzii</name>
    <dbReference type="NCBI Taxonomy" id="292717"/>
    <lineage>
        <taxon>Eukaryota</taxon>
        <taxon>Fungi</taxon>
        <taxon>Dikarya</taxon>
        <taxon>Ascomycota</taxon>
        <taxon>Pezizomycotina</taxon>
        <taxon>Sordariomycetes</taxon>
        <taxon>Xylariomycetidae</taxon>
        <taxon>Xylariales</taxon>
        <taxon>Hypoxylaceae</taxon>
        <taxon>Daldinia</taxon>
    </lineage>
</organism>
<keyword evidence="2 6" id="KW-0812">Transmembrane</keyword>
<keyword evidence="3 6" id="KW-1133">Transmembrane helix</keyword>
<feature type="transmembrane region" description="Helical" evidence="6">
    <location>
        <begin position="83"/>
        <end position="104"/>
    </location>
</feature>
<feature type="compositionally biased region" description="Polar residues" evidence="5">
    <location>
        <begin position="29"/>
        <end position="40"/>
    </location>
</feature>
<dbReference type="Gene3D" id="1.20.1250.20">
    <property type="entry name" value="MFS general substrate transporter like domains"/>
    <property type="match status" value="1"/>
</dbReference>
<feature type="transmembrane region" description="Helical" evidence="6">
    <location>
        <begin position="151"/>
        <end position="169"/>
    </location>
</feature>
<proteinExistence type="predicted"/>
<feature type="compositionally biased region" description="Basic and acidic residues" evidence="5">
    <location>
        <begin position="1"/>
        <end position="10"/>
    </location>
</feature>
<evidence type="ECO:0000256" key="4">
    <source>
        <dbReference type="ARBA" id="ARBA00023136"/>
    </source>
</evidence>
<feature type="transmembrane region" description="Helical" evidence="6">
    <location>
        <begin position="432"/>
        <end position="453"/>
    </location>
</feature>
<feature type="transmembrane region" description="Helical" evidence="6">
    <location>
        <begin position="364"/>
        <end position="384"/>
    </location>
</feature>
<evidence type="ECO:0000313" key="8">
    <source>
        <dbReference type="EMBL" id="KAK6956085.1"/>
    </source>
</evidence>
<evidence type="ECO:0000256" key="2">
    <source>
        <dbReference type="ARBA" id="ARBA00022692"/>
    </source>
</evidence>
<keyword evidence="4 6" id="KW-0472">Membrane</keyword>
<evidence type="ECO:0000313" key="9">
    <source>
        <dbReference type="Proteomes" id="UP001369815"/>
    </source>
</evidence>
<evidence type="ECO:0000256" key="1">
    <source>
        <dbReference type="ARBA" id="ARBA00004141"/>
    </source>
</evidence>
<dbReference type="SUPFAM" id="SSF103473">
    <property type="entry name" value="MFS general substrate transporter"/>
    <property type="match status" value="1"/>
</dbReference>
<accession>A0AAX6MTZ1</accession>
<reference evidence="8 9" key="1">
    <citation type="journal article" date="2024" name="Front Chem Biol">
        <title>Unveiling the potential of Daldinia eschscholtzii MFLUCC 19-0629 through bioactivity and bioinformatics studies for enhanced sustainable agriculture production.</title>
        <authorList>
            <person name="Brooks S."/>
            <person name="Weaver J.A."/>
            <person name="Klomchit A."/>
            <person name="Alharthi S.A."/>
            <person name="Onlamun T."/>
            <person name="Nurani R."/>
            <person name="Vong T.K."/>
            <person name="Alberti F."/>
            <person name="Greco C."/>
        </authorList>
    </citation>
    <scope>NUCLEOTIDE SEQUENCE [LARGE SCALE GENOMIC DNA]</scope>
    <source>
        <strain evidence="8">MFLUCC 19-0629</strain>
    </source>
</reference>
<evidence type="ECO:0000256" key="5">
    <source>
        <dbReference type="SAM" id="MobiDB-lite"/>
    </source>
</evidence>
<dbReference type="FunFam" id="1.20.1250.20:FF:000088">
    <property type="entry name" value="MFS multidrug transporter, putative"/>
    <property type="match status" value="1"/>
</dbReference>
<keyword evidence="9" id="KW-1185">Reference proteome</keyword>
<dbReference type="GO" id="GO:0005886">
    <property type="term" value="C:plasma membrane"/>
    <property type="evidence" value="ECO:0007669"/>
    <property type="project" value="TreeGrafter"/>
</dbReference>